<dbReference type="KEGG" id="maer:DAI18_06550"/>
<reference evidence="2 3" key="1">
    <citation type="submission" date="2018-04" db="EMBL/GenBank/DDBJ databases">
        <title>Denitrifier Microvirgula.</title>
        <authorList>
            <person name="Anderson E."/>
            <person name="Jang J."/>
            <person name="Ishii S."/>
        </authorList>
    </citation>
    <scope>NUCLEOTIDE SEQUENCE [LARGE SCALE GENOMIC DNA]</scope>
    <source>
        <strain evidence="2 3">BE2.4</strain>
    </source>
</reference>
<accession>A0A2S0P8T7</accession>
<keyword evidence="3" id="KW-1185">Reference proteome</keyword>
<feature type="region of interest" description="Disordered" evidence="1">
    <location>
        <begin position="102"/>
        <end position="130"/>
    </location>
</feature>
<proteinExistence type="predicted"/>
<evidence type="ECO:0000256" key="1">
    <source>
        <dbReference type="SAM" id="MobiDB-lite"/>
    </source>
</evidence>
<protein>
    <submittedName>
        <fullName evidence="2">Uncharacterized protein</fullName>
    </submittedName>
</protein>
<feature type="compositionally biased region" description="Basic and acidic residues" evidence="1">
    <location>
        <begin position="102"/>
        <end position="115"/>
    </location>
</feature>
<dbReference type="EMBL" id="CP028519">
    <property type="protein sequence ID" value="AVY93745.1"/>
    <property type="molecule type" value="Genomic_DNA"/>
</dbReference>
<organism evidence="2 3">
    <name type="scientific">Microvirgula aerodenitrificans</name>
    <dbReference type="NCBI Taxonomy" id="57480"/>
    <lineage>
        <taxon>Bacteria</taxon>
        <taxon>Pseudomonadati</taxon>
        <taxon>Pseudomonadota</taxon>
        <taxon>Betaproteobacteria</taxon>
        <taxon>Neisseriales</taxon>
        <taxon>Aquaspirillaceae</taxon>
        <taxon>Microvirgula</taxon>
    </lineage>
</organism>
<dbReference type="AlphaFoldDB" id="A0A2S0P8T7"/>
<sequence>MPKPNRLSHFLPLAFRNGQSISRFAKHCVRCNELVTADHMHGVAAVIQNRIVIAAKARCPACDAEFAISCVITEDKKVHRVLLPGWVLRWWLSTARTEVPRTRSRDWQYEEEAQRAPEPPRSPSVDRDSATLSPEALGQFDGEPIPAWISVDGTTLHFVRTAPKGIHEPLRPGEVLFNDRLIYSAAQRPA</sequence>
<evidence type="ECO:0000313" key="3">
    <source>
        <dbReference type="Proteomes" id="UP000244173"/>
    </source>
</evidence>
<gene>
    <name evidence="2" type="ORF">DAI18_06550</name>
</gene>
<evidence type="ECO:0000313" key="2">
    <source>
        <dbReference type="EMBL" id="AVY93745.1"/>
    </source>
</evidence>
<dbReference type="Proteomes" id="UP000244173">
    <property type="component" value="Chromosome"/>
</dbReference>
<name>A0A2S0P8T7_9NEIS</name>